<protein>
    <submittedName>
        <fullName evidence="1">Uncharacterized protein</fullName>
    </submittedName>
</protein>
<accession>A0AAV7Q5X3</accession>
<proteinExistence type="predicted"/>
<dbReference type="EMBL" id="JANPWB010000010">
    <property type="protein sequence ID" value="KAJ1134599.1"/>
    <property type="molecule type" value="Genomic_DNA"/>
</dbReference>
<reference evidence="1" key="1">
    <citation type="journal article" date="2022" name="bioRxiv">
        <title>Sequencing and chromosome-scale assembly of the giantPleurodeles waltlgenome.</title>
        <authorList>
            <person name="Brown T."/>
            <person name="Elewa A."/>
            <person name="Iarovenko S."/>
            <person name="Subramanian E."/>
            <person name="Araus A.J."/>
            <person name="Petzold A."/>
            <person name="Susuki M."/>
            <person name="Suzuki K.-i.T."/>
            <person name="Hayashi T."/>
            <person name="Toyoda A."/>
            <person name="Oliveira C."/>
            <person name="Osipova E."/>
            <person name="Leigh N.D."/>
            <person name="Simon A."/>
            <person name="Yun M.H."/>
        </authorList>
    </citation>
    <scope>NUCLEOTIDE SEQUENCE</scope>
    <source>
        <strain evidence="1">20211129_DDA</strain>
        <tissue evidence="1">Liver</tissue>
    </source>
</reference>
<keyword evidence="2" id="KW-1185">Reference proteome</keyword>
<sequence length="161" mass="17896">MEDLDERMATFLGKCLQHPKKDINQSWCAYQDKLLDLVGPLTHILGMAEDAKASWSLIPPEVISGWAQRAIIVLGDANRAISTERHYSLLIKIDPKLGDLATSVVSPIAQGGLFGDPLIREQGKFVRTFNSLDKVHTYAAGFHRGWPRYGVFVQPRPSPSL</sequence>
<organism evidence="1 2">
    <name type="scientific">Pleurodeles waltl</name>
    <name type="common">Iberian ribbed newt</name>
    <dbReference type="NCBI Taxonomy" id="8319"/>
    <lineage>
        <taxon>Eukaryota</taxon>
        <taxon>Metazoa</taxon>
        <taxon>Chordata</taxon>
        <taxon>Craniata</taxon>
        <taxon>Vertebrata</taxon>
        <taxon>Euteleostomi</taxon>
        <taxon>Amphibia</taxon>
        <taxon>Batrachia</taxon>
        <taxon>Caudata</taxon>
        <taxon>Salamandroidea</taxon>
        <taxon>Salamandridae</taxon>
        <taxon>Pleurodelinae</taxon>
        <taxon>Pleurodeles</taxon>
    </lineage>
</organism>
<comment type="caution">
    <text evidence="1">The sequence shown here is derived from an EMBL/GenBank/DDBJ whole genome shotgun (WGS) entry which is preliminary data.</text>
</comment>
<dbReference type="Proteomes" id="UP001066276">
    <property type="component" value="Chromosome 6"/>
</dbReference>
<dbReference type="AlphaFoldDB" id="A0AAV7Q5X3"/>
<evidence type="ECO:0000313" key="2">
    <source>
        <dbReference type="Proteomes" id="UP001066276"/>
    </source>
</evidence>
<gene>
    <name evidence="1" type="ORF">NDU88_001050</name>
</gene>
<evidence type="ECO:0000313" key="1">
    <source>
        <dbReference type="EMBL" id="KAJ1134599.1"/>
    </source>
</evidence>
<name>A0AAV7Q5X3_PLEWA</name>